<proteinExistence type="predicted"/>
<comment type="caution">
    <text evidence="5">The sequence shown here is derived from an EMBL/GenBank/DDBJ whole genome shotgun (WGS) entry which is preliminary data.</text>
</comment>
<dbReference type="PANTHER" id="PTHR11079">
    <property type="entry name" value="CYTOSINE DEAMINASE FAMILY MEMBER"/>
    <property type="match status" value="1"/>
</dbReference>
<dbReference type="GO" id="GO:0008270">
    <property type="term" value="F:zinc ion binding"/>
    <property type="evidence" value="ECO:0007669"/>
    <property type="project" value="InterPro"/>
</dbReference>
<feature type="chain" id="PRO_5035156589" description="CMP/dCMP-type deaminase domain-containing protein" evidence="3">
    <location>
        <begin position="21"/>
        <end position="233"/>
    </location>
</feature>
<feature type="domain" description="CMP/dCMP-type deaminase" evidence="4">
    <location>
        <begin position="48"/>
        <end position="161"/>
    </location>
</feature>
<evidence type="ECO:0000313" key="6">
    <source>
        <dbReference type="Proteomes" id="UP000695562"/>
    </source>
</evidence>
<name>A0A8J4PMQ2_9MYCE</name>
<evidence type="ECO:0000256" key="1">
    <source>
        <dbReference type="ARBA" id="ARBA00022723"/>
    </source>
</evidence>
<dbReference type="PANTHER" id="PTHR11079:SF203">
    <property type="entry name" value="CMP_DCMP-TYPE DEAMINASE DOMAIN-CONTAINING PROTEIN"/>
    <property type="match status" value="1"/>
</dbReference>
<keyword evidence="3" id="KW-0732">Signal</keyword>
<evidence type="ECO:0000259" key="4">
    <source>
        <dbReference type="PROSITE" id="PS51747"/>
    </source>
</evidence>
<dbReference type="Pfam" id="PF00383">
    <property type="entry name" value="dCMP_cyt_deam_1"/>
    <property type="match status" value="1"/>
</dbReference>
<feature type="signal peptide" evidence="3">
    <location>
        <begin position="1"/>
        <end position="20"/>
    </location>
</feature>
<keyword evidence="6" id="KW-1185">Reference proteome</keyword>
<dbReference type="SUPFAM" id="SSF53927">
    <property type="entry name" value="Cytidine deaminase-like"/>
    <property type="match status" value="1"/>
</dbReference>
<dbReference type="InterPro" id="IPR002125">
    <property type="entry name" value="CMP_dCMP_dom"/>
</dbReference>
<dbReference type="GO" id="GO:0052717">
    <property type="term" value="F:tRNA-specific adenosine-34 deaminase activity"/>
    <property type="evidence" value="ECO:0007669"/>
    <property type="project" value="TreeGrafter"/>
</dbReference>
<dbReference type="PROSITE" id="PS00903">
    <property type="entry name" value="CYT_DCMP_DEAMINASES_1"/>
    <property type="match status" value="1"/>
</dbReference>
<dbReference type="GO" id="GO:0002100">
    <property type="term" value="P:tRNA wobble adenosine to inosine editing"/>
    <property type="evidence" value="ECO:0007669"/>
    <property type="project" value="TreeGrafter"/>
</dbReference>
<dbReference type="CDD" id="cd01285">
    <property type="entry name" value="nucleoside_deaminase"/>
    <property type="match status" value="1"/>
</dbReference>
<dbReference type="InterPro" id="IPR016193">
    <property type="entry name" value="Cytidine_deaminase-like"/>
</dbReference>
<dbReference type="EMBL" id="AJWJ01000555">
    <property type="protein sequence ID" value="KAF2070023.1"/>
    <property type="molecule type" value="Genomic_DNA"/>
</dbReference>
<reference evidence="5" key="1">
    <citation type="submission" date="2020-01" db="EMBL/GenBank/DDBJ databases">
        <title>Development of genomics and gene disruption for Polysphondylium violaceum indicates a role for the polyketide synthase stlB in stalk morphogenesis.</title>
        <authorList>
            <person name="Narita B."/>
            <person name="Kawabe Y."/>
            <person name="Kin K."/>
            <person name="Saito T."/>
            <person name="Gibbs R."/>
            <person name="Kuspa A."/>
            <person name="Muzny D."/>
            <person name="Queller D."/>
            <person name="Richards S."/>
            <person name="Strassman J."/>
            <person name="Sucgang R."/>
            <person name="Worley K."/>
            <person name="Schaap P."/>
        </authorList>
    </citation>
    <scope>NUCLEOTIDE SEQUENCE</scope>
    <source>
        <strain evidence="5">QSvi11</strain>
    </source>
</reference>
<dbReference type="Proteomes" id="UP000695562">
    <property type="component" value="Unassembled WGS sequence"/>
</dbReference>
<keyword evidence="1" id="KW-0479">Metal-binding</keyword>
<keyword evidence="2" id="KW-0862">Zinc</keyword>
<evidence type="ECO:0000256" key="2">
    <source>
        <dbReference type="ARBA" id="ARBA00022833"/>
    </source>
</evidence>
<evidence type="ECO:0000313" key="5">
    <source>
        <dbReference type="EMBL" id="KAF2070023.1"/>
    </source>
</evidence>
<dbReference type="Gene3D" id="3.40.140.10">
    <property type="entry name" value="Cytidine Deaminase, domain 2"/>
    <property type="match status" value="1"/>
</dbReference>
<dbReference type="PROSITE" id="PS51747">
    <property type="entry name" value="CYT_DCMP_DEAMINASES_2"/>
    <property type="match status" value="1"/>
</dbReference>
<sequence length="233" mass="25660">MKFLLLAVVLLACVFGSIEAKKCPSDWAFPVAPSDIKLAKDLPVAERKVHEKFMKQALDLVIAVNGKFGAVIVDANNTVVCGGVNMGAISRIYHGEIVAIKNCSEITGKATFQDHTIYTTGEPCPMCQSAIMWTKFKRVVFGSFISNMYCERCFNQIPIASNIINAAGYGINHYVDIIGGVLESETDKRFPVICGTNDPFVMVPMCQSNWNRSCPKRTRFFGELQPVSDSESD</sequence>
<dbReference type="OrthoDB" id="15457at2759"/>
<evidence type="ECO:0000256" key="3">
    <source>
        <dbReference type="SAM" id="SignalP"/>
    </source>
</evidence>
<dbReference type="AlphaFoldDB" id="A0A8J4PMQ2"/>
<protein>
    <recommendedName>
        <fullName evidence="4">CMP/dCMP-type deaminase domain-containing protein</fullName>
    </recommendedName>
</protein>
<dbReference type="InterPro" id="IPR016192">
    <property type="entry name" value="APOBEC/CMP_deaminase_Zn-bd"/>
</dbReference>
<accession>A0A8J4PMQ2</accession>
<organism evidence="5 6">
    <name type="scientific">Polysphondylium violaceum</name>
    <dbReference type="NCBI Taxonomy" id="133409"/>
    <lineage>
        <taxon>Eukaryota</taxon>
        <taxon>Amoebozoa</taxon>
        <taxon>Evosea</taxon>
        <taxon>Eumycetozoa</taxon>
        <taxon>Dictyostelia</taxon>
        <taxon>Dictyosteliales</taxon>
        <taxon>Dictyosteliaceae</taxon>
        <taxon>Polysphondylium</taxon>
    </lineage>
</organism>
<gene>
    <name evidence="5" type="ORF">CYY_008654</name>
</gene>